<dbReference type="EC" id="4.1.1.23" evidence="9"/>
<dbReference type="InterPro" id="IPR013785">
    <property type="entry name" value="Aldolase_TIM"/>
</dbReference>
<dbReference type="NCBIfam" id="NF001273">
    <property type="entry name" value="PRK00230.1"/>
    <property type="match status" value="1"/>
</dbReference>
<dbReference type="FunFam" id="3.20.20.70:FF:000015">
    <property type="entry name" value="Orotidine 5'-phosphate decarboxylase"/>
    <property type="match status" value="1"/>
</dbReference>
<dbReference type="Gene3D" id="3.20.20.70">
    <property type="entry name" value="Aldolase class I"/>
    <property type="match status" value="1"/>
</dbReference>
<dbReference type="Proteomes" id="UP000294937">
    <property type="component" value="Unassembled WGS sequence"/>
</dbReference>
<dbReference type="InterPro" id="IPR047596">
    <property type="entry name" value="OMPdecase_bac"/>
</dbReference>
<comment type="function">
    <text evidence="1 9">Catalyzes the decarboxylation of orotidine 5'-monophosphate (OMP) to uridine 5'-monophosphate (UMP).</text>
</comment>
<organism evidence="14 15">
    <name type="scientific">Hazenella coriacea</name>
    <dbReference type="NCBI Taxonomy" id="1179467"/>
    <lineage>
        <taxon>Bacteria</taxon>
        <taxon>Bacillati</taxon>
        <taxon>Bacillota</taxon>
        <taxon>Bacilli</taxon>
        <taxon>Bacillales</taxon>
        <taxon>Thermoactinomycetaceae</taxon>
        <taxon>Hazenella</taxon>
    </lineage>
</organism>
<feature type="domain" description="Orotidine 5'-phosphate decarboxylase" evidence="13">
    <location>
        <begin position="9"/>
        <end position="233"/>
    </location>
</feature>
<dbReference type="SMART" id="SM00934">
    <property type="entry name" value="OMPdecase"/>
    <property type="match status" value="1"/>
</dbReference>
<feature type="active site" description="For OMPdecase activity" evidence="10">
    <location>
        <position position="66"/>
    </location>
</feature>
<dbReference type="AlphaFoldDB" id="A0A4R3L6A7"/>
<dbReference type="SUPFAM" id="SSF51366">
    <property type="entry name" value="Ribulose-phoshate binding barrel"/>
    <property type="match status" value="1"/>
</dbReference>
<dbReference type="HAMAP" id="MF_01200_B">
    <property type="entry name" value="OMPdecase_type1_B"/>
    <property type="match status" value="1"/>
</dbReference>
<evidence type="ECO:0000256" key="10">
    <source>
        <dbReference type="PIRSR" id="PIRSR614732-1"/>
    </source>
</evidence>
<dbReference type="GO" id="GO:0044205">
    <property type="term" value="P:'de novo' UMP biosynthetic process"/>
    <property type="evidence" value="ECO:0007669"/>
    <property type="project" value="UniProtKB-UniRule"/>
</dbReference>
<dbReference type="NCBIfam" id="TIGR01740">
    <property type="entry name" value="pyrF"/>
    <property type="match status" value="1"/>
</dbReference>
<evidence type="ECO:0000256" key="2">
    <source>
        <dbReference type="ARBA" id="ARBA00004861"/>
    </source>
</evidence>
<feature type="active site" description="For OMPdecase activity" evidence="10">
    <location>
        <position position="71"/>
    </location>
</feature>
<evidence type="ECO:0000256" key="1">
    <source>
        <dbReference type="ARBA" id="ARBA00002356"/>
    </source>
</evidence>
<comment type="subunit">
    <text evidence="3 9">Homodimer.</text>
</comment>
<evidence type="ECO:0000256" key="4">
    <source>
        <dbReference type="ARBA" id="ARBA00022793"/>
    </source>
</evidence>
<dbReference type="Pfam" id="PF00215">
    <property type="entry name" value="OMPdecase"/>
    <property type="match status" value="1"/>
</dbReference>
<evidence type="ECO:0000256" key="9">
    <source>
        <dbReference type="HAMAP-Rule" id="MF_01200"/>
    </source>
</evidence>
<protein>
    <recommendedName>
        <fullName evidence="9">Orotidine 5'-phosphate decarboxylase</fullName>
        <ecNumber evidence="9">4.1.1.23</ecNumber>
    </recommendedName>
    <alternativeName>
        <fullName evidence="9">OMP decarboxylase</fullName>
        <shortName evidence="9">OMPDCase</shortName>
        <shortName evidence="9">OMPdecase</shortName>
    </alternativeName>
</protein>
<evidence type="ECO:0000256" key="11">
    <source>
        <dbReference type="PIRSR" id="PIRSR614732-2"/>
    </source>
</evidence>
<feature type="binding site" evidence="9 11">
    <location>
        <position position="188"/>
    </location>
    <ligand>
        <name>substrate</name>
    </ligand>
</feature>
<keyword evidence="5 9" id="KW-0665">Pyrimidine biosynthesis</keyword>
<evidence type="ECO:0000256" key="5">
    <source>
        <dbReference type="ARBA" id="ARBA00022975"/>
    </source>
</evidence>
<feature type="binding site" evidence="9 11">
    <location>
        <position position="39"/>
    </location>
    <ligand>
        <name>substrate</name>
    </ligand>
</feature>
<feature type="binding site" evidence="9 11">
    <location>
        <position position="126"/>
    </location>
    <ligand>
        <name>substrate</name>
    </ligand>
</feature>
<dbReference type="InterPro" id="IPR018089">
    <property type="entry name" value="OMPdecase_AS"/>
</dbReference>
<feature type="binding site" evidence="9 11">
    <location>
        <position position="15"/>
    </location>
    <ligand>
        <name>substrate</name>
    </ligand>
</feature>
<accession>A0A4R3L6A7</accession>
<keyword evidence="4 9" id="KW-0210">Decarboxylase</keyword>
<dbReference type="EMBL" id="SMAG01000003">
    <property type="protein sequence ID" value="TCS94598.1"/>
    <property type="molecule type" value="Genomic_DNA"/>
</dbReference>
<evidence type="ECO:0000256" key="8">
    <source>
        <dbReference type="ARBA" id="ARBA00061012"/>
    </source>
</evidence>
<keyword evidence="15" id="KW-1185">Reference proteome</keyword>
<reference evidence="14 15" key="1">
    <citation type="submission" date="2019-03" db="EMBL/GenBank/DDBJ databases">
        <title>Genomic Encyclopedia of Type Strains, Phase IV (KMG-IV): sequencing the most valuable type-strain genomes for metagenomic binning, comparative biology and taxonomic classification.</title>
        <authorList>
            <person name="Goeker M."/>
        </authorList>
    </citation>
    <scope>NUCLEOTIDE SEQUENCE [LARGE SCALE GENOMIC DNA]</scope>
    <source>
        <strain evidence="14 15">DSM 45707</strain>
    </source>
</reference>
<evidence type="ECO:0000256" key="7">
    <source>
        <dbReference type="ARBA" id="ARBA00049157"/>
    </source>
</evidence>
<comment type="catalytic activity">
    <reaction evidence="7 9 12">
        <text>orotidine 5'-phosphate + H(+) = UMP + CO2</text>
        <dbReference type="Rhea" id="RHEA:11596"/>
        <dbReference type="ChEBI" id="CHEBI:15378"/>
        <dbReference type="ChEBI" id="CHEBI:16526"/>
        <dbReference type="ChEBI" id="CHEBI:57538"/>
        <dbReference type="ChEBI" id="CHEBI:57865"/>
        <dbReference type="EC" id="4.1.1.23"/>
    </reaction>
</comment>
<dbReference type="GO" id="GO:0006207">
    <property type="term" value="P:'de novo' pyrimidine nucleobase biosynthetic process"/>
    <property type="evidence" value="ECO:0007669"/>
    <property type="project" value="InterPro"/>
</dbReference>
<evidence type="ECO:0000256" key="3">
    <source>
        <dbReference type="ARBA" id="ARBA00011738"/>
    </source>
</evidence>
<dbReference type="PANTHER" id="PTHR32119">
    <property type="entry name" value="OROTIDINE 5'-PHOSPHATE DECARBOXYLASE"/>
    <property type="match status" value="1"/>
</dbReference>
<feature type="binding site" evidence="9">
    <location>
        <begin position="66"/>
        <end position="75"/>
    </location>
    <ligand>
        <name>substrate</name>
    </ligand>
</feature>
<evidence type="ECO:0000313" key="14">
    <source>
        <dbReference type="EMBL" id="TCS94598.1"/>
    </source>
</evidence>
<dbReference type="PROSITE" id="PS00156">
    <property type="entry name" value="OMPDECASE"/>
    <property type="match status" value="1"/>
</dbReference>
<dbReference type="OrthoDB" id="9806203at2"/>
<proteinExistence type="inferred from homology"/>
<dbReference type="CDD" id="cd04725">
    <property type="entry name" value="OMP_decarboxylase_like"/>
    <property type="match status" value="1"/>
</dbReference>
<comment type="pathway">
    <text evidence="2 9 12">Pyrimidine metabolism; UMP biosynthesis via de novo pathway; UMP from orotate: step 2/2.</text>
</comment>
<feature type="active site" description="For OMPdecase activity" evidence="10">
    <location>
        <position position="68"/>
    </location>
</feature>
<comment type="caution">
    <text evidence="14">The sequence shown here is derived from an EMBL/GenBank/DDBJ whole genome shotgun (WGS) entry which is preliminary data.</text>
</comment>
<comment type="similarity">
    <text evidence="8 9">Belongs to the OMP decarboxylase family. Type 1 subfamily.</text>
</comment>
<sequence>MSKTTTEHPIIIALDFPGAPQAEIFLNHWDKNEAKPFIKIGYQLFFQVGPSWVAKRKEEGYSIFLDLKLHDIPNTVAKGVESLSRLGVDFLTVHAGGGQAMMQKAVEAAIPSAGSPMKILGVTQLTSTDQQVLNKEIGIQGSMEETVIRYAQLAYQSGVHGVICSGQEVKMVKQSTAPSFLAVTPGIRLIGSDTQDQKRVVTPRSAIEAGADYLVMGRPITQQKDPRQAYENILNEIRHARREQ</sequence>
<feature type="binding site" evidence="9 11">
    <location>
        <position position="197"/>
    </location>
    <ligand>
        <name>substrate</name>
    </ligand>
</feature>
<feature type="binding site" evidence="9 11">
    <location>
        <position position="217"/>
    </location>
    <ligand>
        <name>substrate</name>
    </ligand>
</feature>
<dbReference type="InterPro" id="IPR011060">
    <property type="entry name" value="RibuloseP-bd_barrel"/>
</dbReference>
<dbReference type="InterPro" id="IPR014732">
    <property type="entry name" value="OMPdecase"/>
</dbReference>
<gene>
    <name evidence="9" type="primary">pyrF</name>
    <name evidence="14" type="ORF">EDD58_1039</name>
</gene>
<dbReference type="GO" id="GO:0005829">
    <property type="term" value="C:cytosol"/>
    <property type="evidence" value="ECO:0007669"/>
    <property type="project" value="TreeGrafter"/>
</dbReference>
<dbReference type="UniPathway" id="UPA00070">
    <property type="reaction ID" value="UER00120"/>
</dbReference>
<keyword evidence="6 9" id="KW-0456">Lyase</keyword>
<dbReference type="InterPro" id="IPR001754">
    <property type="entry name" value="OMPdeCOase_dom"/>
</dbReference>
<dbReference type="GO" id="GO:0004590">
    <property type="term" value="F:orotidine-5'-phosphate decarboxylase activity"/>
    <property type="evidence" value="ECO:0007669"/>
    <property type="project" value="UniProtKB-UniRule"/>
</dbReference>
<feature type="binding site" evidence="9 11">
    <location>
        <position position="218"/>
    </location>
    <ligand>
        <name>substrate</name>
    </ligand>
</feature>
<dbReference type="RefSeq" id="WP_131923993.1">
    <property type="nucleotide sequence ID" value="NZ_SMAG01000003.1"/>
</dbReference>
<dbReference type="PANTHER" id="PTHR32119:SF2">
    <property type="entry name" value="OROTIDINE 5'-PHOSPHATE DECARBOXYLASE"/>
    <property type="match status" value="1"/>
</dbReference>
<name>A0A4R3L6A7_9BACL</name>
<evidence type="ECO:0000256" key="6">
    <source>
        <dbReference type="ARBA" id="ARBA00023239"/>
    </source>
</evidence>
<evidence type="ECO:0000313" key="15">
    <source>
        <dbReference type="Proteomes" id="UP000294937"/>
    </source>
</evidence>
<evidence type="ECO:0000256" key="12">
    <source>
        <dbReference type="RuleBase" id="RU000512"/>
    </source>
</evidence>
<feature type="active site" description="Proton donor" evidence="9">
    <location>
        <position position="68"/>
    </location>
</feature>
<evidence type="ECO:0000259" key="13">
    <source>
        <dbReference type="SMART" id="SM00934"/>
    </source>
</evidence>